<gene>
    <name evidence="3" type="ORF">EWM64_g7048</name>
</gene>
<evidence type="ECO:0000256" key="1">
    <source>
        <dbReference type="SAM" id="MobiDB-lite"/>
    </source>
</evidence>
<dbReference type="AlphaFoldDB" id="A0A4Y9ZRR6"/>
<evidence type="ECO:0000259" key="2">
    <source>
        <dbReference type="Pfam" id="PF23036"/>
    </source>
</evidence>
<dbReference type="PANTHER" id="PTHR13251:SF3">
    <property type="entry name" value="TRAFFICKING PROTEIN PARTICLE COMPLEX SUBUNIT 10"/>
    <property type="match status" value="1"/>
</dbReference>
<organism evidence="3 4">
    <name type="scientific">Hericium alpestre</name>
    <dbReference type="NCBI Taxonomy" id="135208"/>
    <lineage>
        <taxon>Eukaryota</taxon>
        <taxon>Fungi</taxon>
        <taxon>Dikarya</taxon>
        <taxon>Basidiomycota</taxon>
        <taxon>Agaricomycotina</taxon>
        <taxon>Agaricomycetes</taxon>
        <taxon>Russulales</taxon>
        <taxon>Hericiaceae</taxon>
        <taxon>Hericium</taxon>
    </lineage>
</organism>
<dbReference type="GO" id="GO:0005829">
    <property type="term" value="C:cytosol"/>
    <property type="evidence" value="ECO:0007669"/>
    <property type="project" value="GOC"/>
</dbReference>
<dbReference type="OrthoDB" id="10256906at2759"/>
<accession>A0A4Y9ZRR6</accession>
<dbReference type="GO" id="GO:1990071">
    <property type="term" value="C:TRAPPII protein complex"/>
    <property type="evidence" value="ECO:0007669"/>
    <property type="project" value="InterPro"/>
</dbReference>
<dbReference type="EMBL" id="SFCI01001038">
    <property type="protein sequence ID" value="TFY76964.1"/>
    <property type="molecule type" value="Genomic_DNA"/>
</dbReference>
<proteinExistence type="predicted"/>
<evidence type="ECO:0000313" key="4">
    <source>
        <dbReference type="Proteomes" id="UP000298061"/>
    </source>
</evidence>
<keyword evidence="4" id="KW-1185">Reference proteome</keyword>
<dbReference type="InterPro" id="IPR056913">
    <property type="entry name" value="TRAPPC10/Trs130_N"/>
</dbReference>
<dbReference type="Pfam" id="PF23036">
    <property type="entry name" value="TRAPPC10_1st"/>
    <property type="match status" value="1"/>
</dbReference>
<name>A0A4Y9ZRR6_9AGAM</name>
<sequence length="355" mass="40011">MSSHVLVTYASSQSFLSSDQWRHVHNALLSHFPLRSIHWKPLSRPSVRTIQELDVKLVPFDSIRDEHTSQVPSTLLEKPLLNLYIVHCEDNDAYRTTVRKQIKDWHAIVNQRKNQEWIILQVNKAGAETAAGGFFQMKGAAKAELLELARHQLDIIGIGAGHLPSKPPFSMPLPAKDQEPSSKRSSRQISKADILASIGDKEAFYDLYIALSNRAIESYAKAGRRKFALKLHGSLAALDVHRGRLSQALQTYSSLPAHYAPYKWSSLESYMLLRAIQTYDQGENAKDQQWINVALSFLRSYVTDLGKDLLMQEGDNTIYVDNIVQSLRAAVRNVDADFTEADHPAITIQPPAMRE</sequence>
<evidence type="ECO:0000313" key="3">
    <source>
        <dbReference type="EMBL" id="TFY76964.1"/>
    </source>
</evidence>
<dbReference type="PANTHER" id="PTHR13251">
    <property type="entry name" value="EPILEPSY HOLOPROSENCEPHALY CANDIDATE 1/TMEM1"/>
    <property type="match status" value="1"/>
</dbReference>
<feature type="domain" description="TRAPPC10/Trs130 N-terminal" evidence="2">
    <location>
        <begin position="3"/>
        <end position="130"/>
    </location>
</feature>
<dbReference type="GO" id="GO:0034498">
    <property type="term" value="P:early endosome to Golgi transport"/>
    <property type="evidence" value="ECO:0007669"/>
    <property type="project" value="TreeGrafter"/>
</dbReference>
<reference evidence="3 4" key="1">
    <citation type="submission" date="2019-02" db="EMBL/GenBank/DDBJ databases">
        <title>Genome sequencing of the rare red list fungi Hericium alpestre (H. flagellum).</title>
        <authorList>
            <person name="Buettner E."/>
            <person name="Kellner H."/>
        </authorList>
    </citation>
    <scope>NUCLEOTIDE SEQUENCE [LARGE SCALE GENOMIC DNA]</scope>
    <source>
        <strain evidence="3 4">DSM 108284</strain>
    </source>
</reference>
<dbReference type="InterPro" id="IPR045126">
    <property type="entry name" value="TRAPPC10/Trs130"/>
</dbReference>
<dbReference type="Proteomes" id="UP000298061">
    <property type="component" value="Unassembled WGS sequence"/>
</dbReference>
<feature type="region of interest" description="Disordered" evidence="1">
    <location>
        <begin position="167"/>
        <end position="188"/>
    </location>
</feature>
<protein>
    <recommendedName>
        <fullName evidence="2">TRAPPC10/Trs130 N-terminal domain-containing protein</fullName>
    </recommendedName>
</protein>
<dbReference type="STRING" id="135208.A0A4Y9ZRR6"/>
<dbReference type="GO" id="GO:0006891">
    <property type="term" value="P:intra-Golgi vesicle-mediated transport"/>
    <property type="evidence" value="ECO:0007669"/>
    <property type="project" value="TreeGrafter"/>
</dbReference>
<comment type="caution">
    <text evidence="3">The sequence shown here is derived from an EMBL/GenBank/DDBJ whole genome shotgun (WGS) entry which is preliminary data.</text>
</comment>